<evidence type="ECO:0000259" key="23">
    <source>
        <dbReference type="PROSITE" id="PS50055"/>
    </source>
</evidence>
<evidence type="ECO:0000256" key="16">
    <source>
        <dbReference type="ARBA" id="ARBA00023180"/>
    </source>
</evidence>
<organism evidence="27 28">
    <name type="scientific">Oncorhynchus kisutch</name>
    <name type="common">Coho salmon</name>
    <name type="synonym">Salmo kisutch</name>
    <dbReference type="NCBI Taxonomy" id="8019"/>
    <lineage>
        <taxon>Eukaryota</taxon>
        <taxon>Metazoa</taxon>
        <taxon>Chordata</taxon>
        <taxon>Craniata</taxon>
        <taxon>Vertebrata</taxon>
        <taxon>Euteleostomi</taxon>
        <taxon>Actinopterygii</taxon>
        <taxon>Neopterygii</taxon>
        <taxon>Teleostei</taxon>
        <taxon>Protacanthopterygii</taxon>
        <taxon>Salmoniformes</taxon>
        <taxon>Salmonidae</taxon>
        <taxon>Salmoninae</taxon>
        <taxon>Oncorhynchus</taxon>
    </lineage>
</organism>
<feature type="transmembrane region" description="Helical" evidence="21">
    <location>
        <begin position="651"/>
        <end position="676"/>
    </location>
</feature>
<evidence type="ECO:0000256" key="1">
    <source>
        <dbReference type="ARBA" id="ARBA00004251"/>
    </source>
</evidence>
<name>A0A8C7I5I5_ONCKI</name>
<feature type="region of interest" description="Disordered" evidence="20">
    <location>
        <begin position="548"/>
        <end position="576"/>
    </location>
</feature>
<keyword evidence="8 21" id="KW-0812">Transmembrane</keyword>
<dbReference type="GO" id="GO:0004725">
    <property type="term" value="F:protein tyrosine phosphatase activity"/>
    <property type="evidence" value="ECO:0007669"/>
    <property type="project" value="UniProtKB-EC"/>
</dbReference>
<evidence type="ECO:0000256" key="17">
    <source>
        <dbReference type="ARBA" id="ARBA00051722"/>
    </source>
</evidence>
<evidence type="ECO:0000256" key="8">
    <source>
        <dbReference type="ARBA" id="ARBA00022692"/>
    </source>
</evidence>
<evidence type="ECO:0000256" key="19">
    <source>
        <dbReference type="ARBA" id="ARBA00068084"/>
    </source>
</evidence>
<reference evidence="27" key="2">
    <citation type="submission" date="2025-09" db="UniProtKB">
        <authorList>
            <consortium name="Ensembl"/>
        </authorList>
    </citation>
    <scope>IDENTIFICATION</scope>
</reference>
<dbReference type="CDD" id="cd03122">
    <property type="entry name" value="alpha_CARP_receptor_like"/>
    <property type="match status" value="1"/>
</dbReference>
<dbReference type="FunFam" id="3.90.190.10:FF:000013">
    <property type="entry name" value="receptor-type tyrosine-protein phosphatase zeta isoform X1"/>
    <property type="match status" value="1"/>
</dbReference>
<keyword evidence="7" id="KW-0597">Phosphoprotein</keyword>
<dbReference type="Pfam" id="PF00102">
    <property type="entry name" value="Y_phosphatase"/>
    <property type="match status" value="2"/>
</dbReference>
<dbReference type="CDD" id="cd00063">
    <property type="entry name" value="FN3"/>
    <property type="match status" value="1"/>
</dbReference>
<feature type="domain" description="Tyrosine-protein phosphatase" evidence="23">
    <location>
        <begin position="1037"/>
        <end position="1305"/>
    </location>
</feature>
<keyword evidence="15" id="KW-1015">Disulfide bond</keyword>
<evidence type="ECO:0000256" key="22">
    <source>
        <dbReference type="SAM" id="SignalP"/>
    </source>
</evidence>
<dbReference type="SUPFAM" id="SSF51069">
    <property type="entry name" value="Carbonic anhydrase"/>
    <property type="match status" value="1"/>
</dbReference>
<evidence type="ECO:0000259" key="25">
    <source>
        <dbReference type="PROSITE" id="PS50853"/>
    </source>
</evidence>
<dbReference type="Pfam" id="PF00041">
    <property type="entry name" value="fn3"/>
    <property type="match status" value="1"/>
</dbReference>
<dbReference type="PROSITE" id="PS50853">
    <property type="entry name" value="FN3"/>
    <property type="match status" value="1"/>
</dbReference>
<dbReference type="Pfam" id="PF00194">
    <property type="entry name" value="Carb_anhydrase"/>
    <property type="match status" value="1"/>
</dbReference>
<comment type="catalytic activity">
    <reaction evidence="17">
        <text>O-phospho-L-tyrosyl-[protein] + H2O = L-tyrosyl-[protein] + phosphate</text>
        <dbReference type="Rhea" id="RHEA:10684"/>
        <dbReference type="Rhea" id="RHEA-COMP:10136"/>
        <dbReference type="Rhea" id="RHEA-COMP:20101"/>
        <dbReference type="ChEBI" id="CHEBI:15377"/>
        <dbReference type="ChEBI" id="CHEBI:43474"/>
        <dbReference type="ChEBI" id="CHEBI:46858"/>
        <dbReference type="ChEBI" id="CHEBI:61978"/>
        <dbReference type="EC" id="3.1.3.48"/>
    </reaction>
</comment>
<dbReference type="InterPro" id="IPR000387">
    <property type="entry name" value="Tyr_Pase_dom"/>
</dbReference>
<evidence type="ECO:0000259" key="24">
    <source>
        <dbReference type="PROSITE" id="PS50056"/>
    </source>
</evidence>
<proteinExistence type="inferred from homology"/>
<keyword evidence="9 22" id="KW-0732">Signal</keyword>
<feature type="domain" description="Tyrosine specific protein phosphatases" evidence="24">
    <location>
        <begin position="1225"/>
        <end position="1296"/>
    </location>
</feature>
<dbReference type="SMART" id="SM00060">
    <property type="entry name" value="FN3"/>
    <property type="match status" value="1"/>
</dbReference>
<dbReference type="InterPro" id="IPR016130">
    <property type="entry name" value="Tyr_Pase_AS"/>
</dbReference>
<evidence type="ECO:0000256" key="10">
    <source>
        <dbReference type="ARBA" id="ARBA00022737"/>
    </source>
</evidence>
<keyword evidence="12" id="KW-0904">Protein phosphatase</keyword>
<keyword evidence="5" id="KW-1003">Cell membrane</keyword>
<dbReference type="InterPro" id="IPR003961">
    <property type="entry name" value="FN3_dom"/>
</dbReference>
<evidence type="ECO:0000256" key="6">
    <source>
        <dbReference type="ARBA" id="ARBA00022525"/>
    </source>
</evidence>
<evidence type="ECO:0000256" key="5">
    <source>
        <dbReference type="ARBA" id="ARBA00022475"/>
    </source>
</evidence>
<dbReference type="GO" id="GO:0005576">
    <property type="term" value="C:extracellular region"/>
    <property type="evidence" value="ECO:0007669"/>
    <property type="project" value="UniProtKB-SubCell"/>
</dbReference>
<dbReference type="GeneID" id="109867726"/>
<evidence type="ECO:0000256" key="18">
    <source>
        <dbReference type="ARBA" id="ARBA00059596"/>
    </source>
</evidence>
<dbReference type="InterPro" id="IPR050348">
    <property type="entry name" value="Protein-Tyr_Phosphatase"/>
</dbReference>
<evidence type="ECO:0000256" key="4">
    <source>
        <dbReference type="ARBA" id="ARBA00013064"/>
    </source>
</evidence>
<keyword evidence="16" id="KW-0325">Glycoprotein</keyword>
<evidence type="ECO:0000256" key="3">
    <source>
        <dbReference type="ARBA" id="ARBA00006246"/>
    </source>
</evidence>
<comment type="subcellular location">
    <subcellularLocation>
        <location evidence="1">Cell membrane</location>
        <topology evidence="1">Single-pass type I membrane protein</topology>
    </subcellularLocation>
    <subcellularLocation>
        <location evidence="2">Secreted</location>
    </subcellularLocation>
</comment>
<dbReference type="SUPFAM" id="SSF52799">
    <property type="entry name" value="(Phosphotyrosine protein) phosphatases II"/>
    <property type="match status" value="2"/>
</dbReference>
<evidence type="ECO:0000256" key="21">
    <source>
        <dbReference type="SAM" id="Phobius"/>
    </source>
</evidence>
<feature type="compositionally biased region" description="Low complexity" evidence="20">
    <location>
        <begin position="450"/>
        <end position="467"/>
    </location>
</feature>
<dbReference type="Gene3D" id="2.60.40.10">
    <property type="entry name" value="Immunoglobulins"/>
    <property type="match status" value="1"/>
</dbReference>
<dbReference type="FunFam" id="3.90.190.10:FF:000016">
    <property type="entry name" value="receptor-type tyrosine-protein phosphatase gamma isoform X1"/>
    <property type="match status" value="1"/>
</dbReference>
<dbReference type="PROSITE" id="PS50055">
    <property type="entry name" value="TYR_PHOSPHATASE_PTP"/>
    <property type="match status" value="2"/>
</dbReference>
<protein>
    <recommendedName>
        <fullName evidence="19">Receptor-type tyrosine-protein phosphatase zeta</fullName>
        <ecNumber evidence="4">3.1.3.48</ecNumber>
    </recommendedName>
</protein>
<keyword evidence="10" id="KW-0677">Repeat</keyword>
<dbReference type="SUPFAM" id="SSF49265">
    <property type="entry name" value="Fibronectin type III"/>
    <property type="match status" value="1"/>
</dbReference>
<dbReference type="Proteomes" id="UP000694557">
    <property type="component" value="Unassembled WGS sequence"/>
</dbReference>
<dbReference type="Gene3D" id="3.90.190.10">
    <property type="entry name" value="Protein tyrosine phosphatase superfamily"/>
    <property type="match status" value="2"/>
</dbReference>
<evidence type="ECO:0000313" key="27">
    <source>
        <dbReference type="Ensembl" id="ENSOKIP00005067807.1"/>
    </source>
</evidence>
<feature type="region of interest" description="Disordered" evidence="20">
    <location>
        <begin position="1311"/>
        <end position="1339"/>
    </location>
</feature>
<evidence type="ECO:0000256" key="9">
    <source>
        <dbReference type="ARBA" id="ARBA00022729"/>
    </source>
</evidence>
<dbReference type="GeneTree" id="ENSGT00940000155529"/>
<dbReference type="InterPro" id="IPR013783">
    <property type="entry name" value="Ig-like_fold"/>
</dbReference>
<evidence type="ECO:0000256" key="2">
    <source>
        <dbReference type="ARBA" id="ARBA00004613"/>
    </source>
</evidence>
<dbReference type="SMART" id="SM01057">
    <property type="entry name" value="Carb_anhydrase"/>
    <property type="match status" value="1"/>
</dbReference>
<dbReference type="FunFam" id="3.10.200.10:FF:000004">
    <property type="entry name" value="receptor-type tyrosine-protein phosphatase zeta isoform X1"/>
    <property type="match status" value="1"/>
</dbReference>
<dbReference type="EC" id="3.1.3.48" evidence="4"/>
<dbReference type="PANTHER" id="PTHR19134">
    <property type="entry name" value="RECEPTOR-TYPE TYROSINE-PROTEIN PHOSPHATASE"/>
    <property type="match status" value="1"/>
</dbReference>
<dbReference type="PROSITE" id="PS51144">
    <property type="entry name" value="ALPHA_CA_2"/>
    <property type="match status" value="1"/>
</dbReference>
<dbReference type="GO" id="GO:0007417">
    <property type="term" value="P:central nervous system development"/>
    <property type="evidence" value="ECO:0007669"/>
    <property type="project" value="UniProtKB-ARBA"/>
</dbReference>
<comment type="similarity">
    <text evidence="3">Belongs to the protein-tyrosine phosphatase family. Receptor class 5 subfamily.</text>
</comment>
<reference evidence="27" key="1">
    <citation type="submission" date="2025-08" db="UniProtKB">
        <authorList>
            <consortium name="Ensembl"/>
        </authorList>
    </citation>
    <scope>IDENTIFICATION</scope>
</reference>
<feature type="compositionally biased region" description="Polar residues" evidence="20">
    <location>
        <begin position="487"/>
        <end position="514"/>
    </location>
</feature>
<keyword evidence="6" id="KW-0964">Secreted</keyword>
<dbReference type="InterPro" id="IPR036398">
    <property type="entry name" value="CA_dom_sf"/>
</dbReference>
<dbReference type="FunFam" id="2.60.40.10:FF:000313">
    <property type="entry name" value="Receptor-type tyrosine-protein phosphatase zeta"/>
    <property type="match status" value="1"/>
</dbReference>
<dbReference type="InterPro" id="IPR001148">
    <property type="entry name" value="CA_dom"/>
</dbReference>
<comment type="function">
    <text evidence="18">Protein tyrosine phosphatase that negatively regulates oligodendrocyte precursor proliferation in the embryonic spinal cord. Required for normal differentiation of the precursor cells into mature, fully myelinating oligodendrocytes. May play a role in protecting oligondendrocytes against apoptosis. May play a role in the establishment of contextual memory, probably via the dephosphorylation of proteins that are part of important signaling cascades.</text>
</comment>
<dbReference type="RefSeq" id="XP_020312582.2">
    <property type="nucleotide sequence ID" value="XM_020456993.2"/>
</dbReference>
<feature type="domain" description="Alpha-carbonic anhydrase" evidence="26">
    <location>
        <begin position="39"/>
        <end position="304"/>
    </location>
</feature>
<keyword evidence="28" id="KW-1185">Reference proteome</keyword>
<evidence type="ECO:0000256" key="20">
    <source>
        <dbReference type="SAM" id="MobiDB-lite"/>
    </source>
</evidence>
<evidence type="ECO:0000256" key="7">
    <source>
        <dbReference type="ARBA" id="ARBA00022553"/>
    </source>
</evidence>
<evidence type="ECO:0000256" key="12">
    <source>
        <dbReference type="ARBA" id="ARBA00022912"/>
    </source>
</evidence>
<feature type="compositionally biased region" description="Acidic residues" evidence="20">
    <location>
        <begin position="412"/>
        <end position="421"/>
    </location>
</feature>
<dbReference type="PRINTS" id="PR00700">
    <property type="entry name" value="PRTYPHPHTASE"/>
</dbReference>
<feature type="domain" description="Fibronectin type-III" evidence="25">
    <location>
        <begin position="317"/>
        <end position="414"/>
    </location>
</feature>
<dbReference type="InterPro" id="IPR000242">
    <property type="entry name" value="PTP_cat"/>
</dbReference>
<dbReference type="InterPro" id="IPR003595">
    <property type="entry name" value="Tyr_Pase_cat"/>
</dbReference>
<feature type="signal peptide" evidence="22">
    <location>
        <begin position="1"/>
        <end position="26"/>
    </location>
</feature>
<dbReference type="GO" id="GO:0005886">
    <property type="term" value="C:plasma membrane"/>
    <property type="evidence" value="ECO:0007669"/>
    <property type="project" value="UniProtKB-SubCell"/>
</dbReference>
<gene>
    <name evidence="27" type="primary">PTPRZ1</name>
    <name evidence="27" type="synonym">ptprz1</name>
</gene>
<feature type="compositionally biased region" description="Low complexity" evidence="20">
    <location>
        <begin position="474"/>
        <end position="486"/>
    </location>
</feature>
<feature type="domain" description="Tyrosine specific protein phosphatases" evidence="24">
    <location>
        <begin position="923"/>
        <end position="997"/>
    </location>
</feature>
<evidence type="ECO:0000259" key="26">
    <source>
        <dbReference type="PROSITE" id="PS51144"/>
    </source>
</evidence>
<sequence>METAVSRGLLLAQLLIVCQLAELVQGYGYRAQRKFSEDIDWSYAGTLNQNNWAKKYPSCNNARQSPINIEEELTQVKVQFQKLKFEGWEEAMSDGTTIKNDGKTVAVNPEGDFYVSGGGLRGRFKVGRITFHWGRCNASSEGSEHSLNGVKYPLEMQIYCYEAHRFESLDYAIKDGGRITALSVLFETSIEDNDNYIAIIDGINSVSRFGKSGRVGPFSLRGLLPNSTEKYFIYNGSLTTPPCTETVEWIVFKNTVAISDTQLEMFCEVMTMQQAGYVMLMDYLQNNYREQQQQFMGQAFSSYTGTEEVLTPICSSEPENVQADPHNLTSLLVMWERPRAVYDAGIEKYSVTYKLAQGEDPPAFEYLTDGDQDVGAILQDLMANTSYVVQVLAVCTNGLYGRVSEQLTVDMPIDDPEETPDPDSTGFAEEEDYGPRVEPGEDQDNDMDWTTPSSTTTRPKTTTGLPSLPLPGIRTTTPSVQRRTTTPGSPFKTTQPNRSHTSTEPSVRYRTTTRAPAEGAVSPGSRGSGSTQKYTTTATMPLYRTDDVTTSSTRKEKGRGVAHPVTVPSDKGSGVPMAIPLPESWTVATSSPSLFQGVPPQPTSPSMPLFSSTASSFGSVLSQTTQPVFNEASNSSHESRVGLARDKERRAVVPLAVVSTLTFVGLIILVGILIYWRKCFQTAHFYIEDNTSPRVISVPPTPLLTATDEHEAFAVKQFVKHVTALHHTNAFSREFEILKECYEEVQMCTVDLGITADGSNHPDNKNKNRYINILAYDHSRVRLSTQADKDGKSGDYINANYVDGFNKSRAYIAAQGPLKSSTEDFWRMVWEQNVGVIIMITNLVEKGRRKCDQYWPLESQDEYGGFLVTVKSSKVLAHYTERTFTLRNTKVQKGSLKGRINERTVTQYHYTQWPDMGVPEYTLPVLTFVQKSSKARTDDMGPVVVHCSAGVGRTGTYIVLDSMLKQIKEEGTVNIMGFLKHIRTQRNHLVQTEEQYVFIHDALVEAILGKETEVSSSLIHSYVNDLLTPGSSGRTQLEKQFKLVSQSNAKQCDYSAALKECNREKNRNSSLIPVERSRVCLSTVVGETTSDYINASYITGYRQSTEFIVTQNPLAGTVTDFWRMIWDHNAQVIVTLPGTPATLGTPSLAEGEEPYVYWPRKEQTISCEAFTVTLRSENHVCLANEEMLVVQDYVLEATQDDYVLEVRHYRAPRWPNPDSPISSTFELLSLVREASSSKEGPMVVHDEVGGVTAGTFCALSTLVCQLELESSVDVYQVAKMINLMRPGTFNDVEQYQFLYKAMLSLVGTQEDERTLQSSDNNGTVPGGPVSTAESLESLV</sequence>
<accession>A0A8C7I5I5</accession>
<evidence type="ECO:0000313" key="28">
    <source>
        <dbReference type="Proteomes" id="UP000694557"/>
    </source>
</evidence>
<feature type="chain" id="PRO_5034314208" description="Receptor-type tyrosine-protein phosphatase zeta" evidence="22">
    <location>
        <begin position="27"/>
        <end position="1339"/>
    </location>
</feature>
<evidence type="ECO:0000256" key="14">
    <source>
        <dbReference type="ARBA" id="ARBA00023136"/>
    </source>
</evidence>
<dbReference type="PROSITE" id="PS00383">
    <property type="entry name" value="TYR_PHOSPHATASE_1"/>
    <property type="match status" value="1"/>
</dbReference>
<keyword evidence="13 21" id="KW-1133">Transmembrane helix</keyword>
<evidence type="ECO:0000256" key="13">
    <source>
        <dbReference type="ARBA" id="ARBA00022989"/>
    </source>
</evidence>
<evidence type="ECO:0000256" key="15">
    <source>
        <dbReference type="ARBA" id="ARBA00023157"/>
    </source>
</evidence>
<dbReference type="InterPro" id="IPR036116">
    <property type="entry name" value="FN3_sf"/>
</dbReference>
<dbReference type="Ensembl" id="ENSOKIT00005072125.1">
    <property type="protein sequence ID" value="ENSOKIP00005067807.1"/>
    <property type="gene ID" value="ENSOKIG00005028335.1"/>
</dbReference>
<dbReference type="PROSITE" id="PS50056">
    <property type="entry name" value="TYR_PHOSPHATASE_2"/>
    <property type="match status" value="2"/>
</dbReference>
<dbReference type="PANTHER" id="PTHR19134:SF461">
    <property type="entry name" value="RECEPTOR-TYPE TYROSINE-PROTEIN PHOSPHATASE ZETA"/>
    <property type="match status" value="1"/>
</dbReference>
<dbReference type="InterPro" id="IPR041887">
    <property type="entry name" value="Alpha_CARP_receptor-type"/>
</dbReference>
<dbReference type="InterPro" id="IPR029021">
    <property type="entry name" value="Prot-tyrosine_phosphatase-like"/>
</dbReference>
<dbReference type="SMART" id="SM00404">
    <property type="entry name" value="PTPc_motif"/>
    <property type="match status" value="2"/>
</dbReference>
<dbReference type="SMART" id="SM00194">
    <property type="entry name" value="PTPc"/>
    <property type="match status" value="2"/>
</dbReference>
<keyword evidence="11" id="KW-0378">Hydrolase</keyword>
<evidence type="ECO:0000256" key="11">
    <source>
        <dbReference type="ARBA" id="ARBA00022801"/>
    </source>
</evidence>
<feature type="domain" description="Tyrosine-protein phosphatase" evidence="23">
    <location>
        <begin position="731"/>
        <end position="1006"/>
    </location>
</feature>
<dbReference type="Gene3D" id="3.10.200.10">
    <property type="entry name" value="Alpha carbonic anhydrase"/>
    <property type="match status" value="1"/>
</dbReference>
<feature type="region of interest" description="Disordered" evidence="20">
    <location>
        <begin position="409"/>
        <end position="533"/>
    </location>
</feature>
<keyword evidence="14 21" id="KW-0472">Membrane</keyword>